<dbReference type="SUPFAM" id="SSF51735">
    <property type="entry name" value="NAD(P)-binding Rossmann-fold domains"/>
    <property type="match status" value="1"/>
</dbReference>
<dbReference type="PANTHER" id="PTHR45348">
    <property type="entry name" value="HYPOTHETICAL OXIDOREDUCTASE (EUROFUNG)"/>
    <property type="match status" value="1"/>
</dbReference>
<protein>
    <recommendedName>
        <fullName evidence="1">Enoyl reductase (ER) domain-containing protein</fullName>
    </recommendedName>
</protein>
<proteinExistence type="predicted"/>
<dbReference type="InterPro" id="IPR020843">
    <property type="entry name" value="ER"/>
</dbReference>
<dbReference type="Proteomes" id="UP000094065">
    <property type="component" value="Unassembled WGS sequence"/>
</dbReference>
<dbReference type="InterPro" id="IPR036291">
    <property type="entry name" value="NAD(P)-bd_dom_sf"/>
</dbReference>
<dbReference type="Pfam" id="PF08240">
    <property type="entry name" value="ADH_N"/>
    <property type="match status" value="1"/>
</dbReference>
<keyword evidence="3" id="KW-1185">Reference proteome</keyword>
<dbReference type="EMBL" id="AWGJ01000013">
    <property type="protein sequence ID" value="ODN73524.1"/>
    <property type="molecule type" value="Genomic_DNA"/>
</dbReference>
<evidence type="ECO:0000259" key="1">
    <source>
        <dbReference type="SMART" id="SM00829"/>
    </source>
</evidence>
<name>A0A1E3HB39_9TREE</name>
<dbReference type="GeneID" id="30159334"/>
<evidence type="ECO:0000313" key="3">
    <source>
        <dbReference type="Proteomes" id="UP000094065"/>
    </source>
</evidence>
<dbReference type="PANTHER" id="PTHR45348:SF7">
    <property type="entry name" value="ZINC BINDING OXIDOREDUCTASE, PUTATIVE-RELATED"/>
    <property type="match status" value="1"/>
</dbReference>
<dbReference type="Gene3D" id="3.40.50.720">
    <property type="entry name" value="NAD(P)-binding Rossmann-like Domain"/>
    <property type="match status" value="1"/>
</dbReference>
<dbReference type="GO" id="GO:0016651">
    <property type="term" value="F:oxidoreductase activity, acting on NAD(P)H"/>
    <property type="evidence" value="ECO:0007669"/>
    <property type="project" value="InterPro"/>
</dbReference>
<dbReference type="InterPro" id="IPR011032">
    <property type="entry name" value="GroES-like_sf"/>
</dbReference>
<dbReference type="SMART" id="SM00829">
    <property type="entry name" value="PKS_ER"/>
    <property type="match status" value="1"/>
</dbReference>
<comment type="caution">
    <text evidence="2">The sequence shown here is derived from an EMBL/GenBank/DDBJ whole genome shotgun (WGS) entry which is preliminary data.</text>
</comment>
<dbReference type="InterPro" id="IPR013154">
    <property type="entry name" value="ADH-like_N"/>
</dbReference>
<evidence type="ECO:0000313" key="2">
    <source>
        <dbReference type="EMBL" id="ODN73524.1"/>
    </source>
</evidence>
<dbReference type="Pfam" id="PF00107">
    <property type="entry name" value="ADH_zinc_N"/>
    <property type="match status" value="1"/>
</dbReference>
<dbReference type="RefSeq" id="XP_018989436.1">
    <property type="nucleotide sequence ID" value="XM_019142865.1"/>
</dbReference>
<dbReference type="STRING" id="1295533.A0A1E3HB39"/>
<dbReference type="OrthoDB" id="10257049at2759"/>
<sequence length="363" mass="38810">MSATAIPETMKAWSDWVSIAEIPVPKPGPNQVLVNVLYAAQNPTDWKHALFLSAPGTTSGCDFSGIIVALGPDLASPHTLAPGTRVASTLRGGYYRDQGAFAEYTLVESDLLWVVPNEVKLEDAVTFGIGWTTAAQVLVQRQGKAFPSTGDTKVTNNPWYIIYGGSTSVGLFAIQFAKILGYRVLALASPHSFPLLKSYGADAVLDYHDPDAAIAQGLEITRGEGAEFGLDTIGEGDSVRITVGIMGSKGRQLNAFPGVLEDDVRALNAGLKLDTTIVYTLSGKPFDIFARTPGKHYIPAIPQDRAFGVQIFQQTAELITKYGIKANPVQITGGFEDVGKGLELLKNNQISGKKSVIRIANEA</sequence>
<dbReference type="InterPro" id="IPR047122">
    <property type="entry name" value="Trans-enoyl_RdTase-like"/>
</dbReference>
<feature type="domain" description="Enoyl reductase (ER)" evidence="1">
    <location>
        <begin position="14"/>
        <end position="357"/>
    </location>
</feature>
<gene>
    <name evidence="2" type="ORF">L202_08025</name>
</gene>
<accession>A0A1E3HB39</accession>
<dbReference type="SUPFAM" id="SSF50129">
    <property type="entry name" value="GroES-like"/>
    <property type="match status" value="1"/>
</dbReference>
<reference evidence="2 3" key="1">
    <citation type="submission" date="2016-06" db="EMBL/GenBank/DDBJ databases">
        <title>Evolution of pathogenesis and genome organization in the Tremellales.</title>
        <authorList>
            <person name="Cuomo C."/>
            <person name="Litvintseva A."/>
            <person name="Heitman J."/>
            <person name="Chen Y."/>
            <person name="Sun S."/>
            <person name="Springer D."/>
            <person name="Dromer F."/>
            <person name="Young S."/>
            <person name="Zeng Q."/>
            <person name="Chapman S."/>
            <person name="Gujja S."/>
            <person name="Saif S."/>
            <person name="Birren B."/>
        </authorList>
    </citation>
    <scope>NUCLEOTIDE SEQUENCE [LARGE SCALE GENOMIC DNA]</scope>
    <source>
        <strain evidence="2 3">CBS 6039</strain>
    </source>
</reference>
<dbReference type="InterPro" id="IPR013149">
    <property type="entry name" value="ADH-like_C"/>
</dbReference>
<dbReference type="AlphaFoldDB" id="A0A1E3HB39"/>
<dbReference type="Gene3D" id="3.90.180.10">
    <property type="entry name" value="Medium-chain alcohol dehydrogenases, catalytic domain"/>
    <property type="match status" value="1"/>
</dbReference>
<organism evidence="2 3">
    <name type="scientific">Cryptococcus amylolentus CBS 6039</name>
    <dbReference type="NCBI Taxonomy" id="1295533"/>
    <lineage>
        <taxon>Eukaryota</taxon>
        <taxon>Fungi</taxon>
        <taxon>Dikarya</taxon>
        <taxon>Basidiomycota</taxon>
        <taxon>Agaricomycotina</taxon>
        <taxon>Tremellomycetes</taxon>
        <taxon>Tremellales</taxon>
        <taxon>Cryptococcaceae</taxon>
        <taxon>Cryptococcus</taxon>
    </lineage>
</organism>
<dbReference type="CDD" id="cd08249">
    <property type="entry name" value="enoyl_reductase_like"/>
    <property type="match status" value="1"/>
</dbReference>